<feature type="signal peptide" evidence="6">
    <location>
        <begin position="1"/>
        <end position="18"/>
    </location>
</feature>
<dbReference type="Proteomes" id="UP000823941">
    <property type="component" value="Chromosome 31"/>
</dbReference>
<evidence type="ECO:0000256" key="6">
    <source>
        <dbReference type="SAM" id="SignalP"/>
    </source>
</evidence>
<dbReference type="PRINTS" id="PR00722">
    <property type="entry name" value="CHYMOTRYPSIN"/>
</dbReference>
<sequence>MALYAWALLALVAAAVSADVSRVLDGQAVAIESYPFVVQVDFLQPGGVWSQACAGALISTKWTLSAAQCFSGASYPGVTHRRIRAGTAKRNSRGVLYTIAGVINHPDYGLAAPRDSDLSLVELSTLATLSSTIQTVSINVAGSELPGTTAVRLLGWGQTRLNGPSSLQLRDGIANNLALETCASRYDRGSITTNMFCTLSSSAEEQTSCQGDNGGPVVLNNVVVGLVSWGNGCVVSSYPAVHTKVSAFTNWIVANAV</sequence>
<name>A0ABQ7PQK6_PLUXY</name>
<dbReference type="InterPro" id="IPR043504">
    <property type="entry name" value="Peptidase_S1_PA_chymotrypsin"/>
</dbReference>
<dbReference type="InterPro" id="IPR001254">
    <property type="entry name" value="Trypsin_dom"/>
</dbReference>
<keyword evidence="9" id="KW-1185">Reference proteome</keyword>
<dbReference type="InterPro" id="IPR009003">
    <property type="entry name" value="Peptidase_S1_PA"/>
</dbReference>
<keyword evidence="5" id="KW-1015">Disulfide bond</keyword>
<keyword evidence="6" id="KW-0732">Signal</keyword>
<gene>
    <name evidence="8" type="ORF">JYU34_022280</name>
</gene>
<dbReference type="CDD" id="cd00190">
    <property type="entry name" value="Tryp_SPc"/>
    <property type="match status" value="1"/>
</dbReference>
<dbReference type="EMBL" id="JAHIBW010000031">
    <property type="protein sequence ID" value="KAG7295277.1"/>
    <property type="molecule type" value="Genomic_DNA"/>
</dbReference>
<evidence type="ECO:0000256" key="5">
    <source>
        <dbReference type="ARBA" id="ARBA00023157"/>
    </source>
</evidence>
<dbReference type="InterPro" id="IPR001314">
    <property type="entry name" value="Peptidase_S1A"/>
</dbReference>
<dbReference type="Gene3D" id="2.40.10.10">
    <property type="entry name" value="Trypsin-like serine proteases"/>
    <property type="match status" value="1"/>
</dbReference>
<dbReference type="SMART" id="SM00020">
    <property type="entry name" value="Tryp_SPc"/>
    <property type="match status" value="1"/>
</dbReference>
<organism evidence="8 9">
    <name type="scientific">Plutella xylostella</name>
    <name type="common">Diamondback moth</name>
    <name type="synonym">Plutella maculipennis</name>
    <dbReference type="NCBI Taxonomy" id="51655"/>
    <lineage>
        <taxon>Eukaryota</taxon>
        <taxon>Metazoa</taxon>
        <taxon>Ecdysozoa</taxon>
        <taxon>Arthropoda</taxon>
        <taxon>Hexapoda</taxon>
        <taxon>Insecta</taxon>
        <taxon>Pterygota</taxon>
        <taxon>Neoptera</taxon>
        <taxon>Endopterygota</taxon>
        <taxon>Lepidoptera</taxon>
        <taxon>Glossata</taxon>
        <taxon>Ditrysia</taxon>
        <taxon>Yponomeutoidea</taxon>
        <taxon>Plutellidae</taxon>
        <taxon>Plutella</taxon>
    </lineage>
</organism>
<evidence type="ECO:0000259" key="7">
    <source>
        <dbReference type="PROSITE" id="PS50240"/>
    </source>
</evidence>
<protein>
    <recommendedName>
        <fullName evidence="7">Peptidase S1 domain-containing protein</fullName>
    </recommendedName>
</protein>
<feature type="chain" id="PRO_5045435898" description="Peptidase S1 domain-containing protein" evidence="6">
    <location>
        <begin position="19"/>
        <end position="257"/>
    </location>
</feature>
<proteinExistence type="inferred from homology"/>
<dbReference type="Pfam" id="PF00089">
    <property type="entry name" value="Trypsin"/>
    <property type="match status" value="1"/>
</dbReference>
<comment type="caution">
    <text evidence="8">The sequence shown here is derived from an EMBL/GenBank/DDBJ whole genome shotgun (WGS) entry which is preliminary data.</text>
</comment>
<keyword evidence="4" id="KW-0720">Serine protease</keyword>
<evidence type="ECO:0000256" key="3">
    <source>
        <dbReference type="ARBA" id="ARBA00022801"/>
    </source>
</evidence>
<accession>A0ABQ7PQK6</accession>
<dbReference type="PROSITE" id="PS50240">
    <property type="entry name" value="TRYPSIN_DOM"/>
    <property type="match status" value="1"/>
</dbReference>
<evidence type="ECO:0000256" key="1">
    <source>
        <dbReference type="ARBA" id="ARBA00007664"/>
    </source>
</evidence>
<keyword evidence="3" id="KW-0378">Hydrolase</keyword>
<evidence type="ECO:0000313" key="8">
    <source>
        <dbReference type="EMBL" id="KAG7295277.1"/>
    </source>
</evidence>
<reference evidence="8 9" key="1">
    <citation type="submission" date="2021-06" db="EMBL/GenBank/DDBJ databases">
        <title>A haploid diamondback moth (Plutella xylostella L.) genome assembly resolves 31 chromosomes and identifies a diamide resistance mutation.</title>
        <authorList>
            <person name="Ward C.M."/>
            <person name="Perry K.D."/>
            <person name="Baker G."/>
            <person name="Powis K."/>
            <person name="Heckel D.G."/>
            <person name="Baxter S.W."/>
        </authorList>
    </citation>
    <scope>NUCLEOTIDE SEQUENCE [LARGE SCALE GENOMIC DNA]</scope>
    <source>
        <strain evidence="8 9">LV</strain>
        <tissue evidence="8">Single pupa</tissue>
    </source>
</reference>
<comment type="similarity">
    <text evidence="1">Belongs to the peptidase S1 family.</text>
</comment>
<evidence type="ECO:0000313" key="9">
    <source>
        <dbReference type="Proteomes" id="UP000823941"/>
    </source>
</evidence>
<evidence type="ECO:0000256" key="4">
    <source>
        <dbReference type="ARBA" id="ARBA00022825"/>
    </source>
</evidence>
<keyword evidence="2" id="KW-0645">Protease</keyword>
<dbReference type="PANTHER" id="PTHR24276:SF91">
    <property type="entry name" value="AT26814P-RELATED"/>
    <property type="match status" value="1"/>
</dbReference>
<dbReference type="InterPro" id="IPR050430">
    <property type="entry name" value="Peptidase_S1"/>
</dbReference>
<dbReference type="PANTHER" id="PTHR24276">
    <property type="entry name" value="POLYSERASE-RELATED"/>
    <property type="match status" value="1"/>
</dbReference>
<evidence type="ECO:0000256" key="2">
    <source>
        <dbReference type="ARBA" id="ARBA00022670"/>
    </source>
</evidence>
<dbReference type="SUPFAM" id="SSF50494">
    <property type="entry name" value="Trypsin-like serine proteases"/>
    <property type="match status" value="1"/>
</dbReference>
<feature type="domain" description="Peptidase S1" evidence="7">
    <location>
        <begin position="23"/>
        <end position="257"/>
    </location>
</feature>